<comment type="caution">
    <text evidence="2">The sequence shown here is derived from an EMBL/GenBank/DDBJ whole genome shotgun (WGS) entry which is preliminary data.</text>
</comment>
<evidence type="ECO:0000313" key="2">
    <source>
        <dbReference type="EMBL" id="RNM31442.1"/>
    </source>
</evidence>
<dbReference type="Pfam" id="PF03483">
    <property type="entry name" value="B3_4"/>
    <property type="match status" value="1"/>
</dbReference>
<dbReference type="RefSeq" id="WP_128519602.1">
    <property type="nucleotide sequence ID" value="NZ_RJQC01000001.1"/>
</dbReference>
<dbReference type="Proteomes" id="UP000276568">
    <property type="component" value="Unassembled WGS sequence"/>
</dbReference>
<reference evidence="2 3" key="1">
    <citation type="submission" date="2018-11" db="EMBL/GenBank/DDBJ databases">
        <title>Clostridium sp. nov., a member of the family Erysipelotrichaceae isolated from pig faeces.</title>
        <authorList>
            <person name="Chang Y.-H."/>
        </authorList>
    </citation>
    <scope>NUCLEOTIDE SEQUENCE [LARGE SCALE GENOMIC DNA]</scope>
    <source>
        <strain evidence="2 3">YH-panp20</strain>
    </source>
</reference>
<protein>
    <submittedName>
        <fullName evidence="2">tRNA ligase</fullName>
    </submittedName>
</protein>
<dbReference type="InterPro" id="IPR005146">
    <property type="entry name" value="B3/B4_tRNA-bd"/>
</dbReference>
<dbReference type="OrthoDB" id="1550991at2"/>
<dbReference type="InterPro" id="IPR020825">
    <property type="entry name" value="Phe-tRNA_synthase-like_B3/B4"/>
</dbReference>
<accession>A0A3N0I543</accession>
<organism evidence="2 3">
    <name type="scientific">Absicoccus porci</name>
    <dbReference type="NCBI Taxonomy" id="2486576"/>
    <lineage>
        <taxon>Bacteria</taxon>
        <taxon>Bacillati</taxon>
        <taxon>Bacillota</taxon>
        <taxon>Erysipelotrichia</taxon>
        <taxon>Erysipelotrichales</taxon>
        <taxon>Erysipelotrichaceae</taxon>
        <taxon>Absicoccus</taxon>
    </lineage>
</organism>
<name>A0A3N0I543_9FIRM</name>
<dbReference type="AlphaFoldDB" id="A0A3N0I543"/>
<dbReference type="Gene3D" id="3.50.40.10">
    <property type="entry name" value="Phenylalanyl-trna Synthetase, Chain B, domain 3"/>
    <property type="match status" value="1"/>
</dbReference>
<dbReference type="EMBL" id="RJQC01000001">
    <property type="protein sequence ID" value="RNM31442.1"/>
    <property type="molecule type" value="Genomic_DNA"/>
</dbReference>
<keyword evidence="3" id="KW-1185">Reference proteome</keyword>
<keyword evidence="2" id="KW-0436">Ligase</keyword>
<gene>
    <name evidence="2" type="ORF">EDX97_02480</name>
</gene>
<evidence type="ECO:0000313" key="3">
    <source>
        <dbReference type="Proteomes" id="UP000276568"/>
    </source>
</evidence>
<dbReference type="PANTHER" id="PTHR39209:SF2">
    <property type="entry name" value="CYTOPLASMIC PROTEIN"/>
    <property type="match status" value="1"/>
</dbReference>
<dbReference type="SMART" id="SM00873">
    <property type="entry name" value="B3_4"/>
    <property type="match status" value="1"/>
</dbReference>
<dbReference type="GO" id="GO:0004826">
    <property type="term" value="F:phenylalanine-tRNA ligase activity"/>
    <property type="evidence" value="ECO:0007669"/>
    <property type="project" value="InterPro"/>
</dbReference>
<proteinExistence type="predicted"/>
<dbReference type="GO" id="GO:0003723">
    <property type="term" value="F:RNA binding"/>
    <property type="evidence" value="ECO:0007669"/>
    <property type="project" value="InterPro"/>
</dbReference>
<feature type="domain" description="B3/B4 tRNA-binding" evidence="1">
    <location>
        <begin position="67"/>
        <end position="216"/>
    </location>
</feature>
<evidence type="ECO:0000259" key="1">
    <source>
        <dbReference type="SMART" id="SM00873"/>
    </source>
</evidence>
<dbReference type="PANTHER" id="PTHR39209">
    <property type="match status" value="1"/>
</dbReference>
<dbReference type="SUPFAM" id="SSF56037">
    <property type="entry name" value="PheT/TilS domain"/>
    <property type="match status" value="1"/>
</dbReference>
<sequence length="223" mass="25207">MRFQFNVTQEVLDLGVKVKAVVIEGIDNTTISPEYLAYRKEAIQQLQKKYEGINAKQEPIVQGFYTLHDQVGVRRRKNPPASETLIKLIQKRNDLPSINKLVDIYNIISTDTELALGAHDIDKIDGNVTLRIQDGTERFIPLGSNEPQPVKAGEYSYIDDSSEIICHLEIRQVNKTLVDENSKNIYFIIQGNEVTPSSLLDETAQKLIDRVTQFCGGQGQIIY</sequence>